<proteinExistence type="predicted"/>
<dbReference type="EMBL" id="SRLO01006748">
    <property type="protein sequence ID" value="TNN28567.1"/>
    <property type="molecule type" value="Genomic_DNA"/>
</dbReference>
<evidence type="ECO:0000313" key="3">
    <source>
        <dbReference type="Proteomes" id="UP000314294"/>
    </source>
</evidence>
<evidence type="ECO:0000313" key="2">
    <source>
        <dbReference type="EMBL" id="TNN28567.1"/>
    </source>
</evidence>
<evidence type="ECO:0000256" key="1">
    <source>
        <dbReference type="SAM" id="MobiDB-lite"/>
    </source>
</evidence>
<dbReference type="AlphaFoldDB" id="A0A4Z2EHY9"/>
<sequence length="136" mass="14919">MAPSSSTWAMTTPRGERLEPRPPVIWMPSPSSPFTMCIFQMKLPSRGCRGSKAPNPQLLPGRCFLTTEGSMQRHMWPVFLKSVNDNRVTPLPLGHVTLGHVTQSHVPLGHVTLGHVPLGHVTLGHVTLGHVTLNDH</sequence>
<feature type="region of interest" description="Disordered" evidence="1">
    <location>
        <begin position="1"/>
        <end position="23"/>
    </location>
</feature>
<feature type="compositionally biased region" description="Polar residues" evidence="1">
    <location>
        <begin position="1"/>
        <end position="10"/>
    </location>
</feature>
<name>A0A4Z2EHY9_9TELE</name>
<gene>
    <name evidence="2" type="ORF">EYF80_061283</name>
</gene>
<comment type="caution">
    <text evidence="2">The sequence shown here is derived from an EMBL/GenBank/DDBJ whole genome shotgun (WGS) entry which is preliminary data.</text>
</comment>
<keyword evidence="3" id="KW-1185">Reference proteome</keyword>
<protein>
    <submittedName>
        <fullName evidence="2">Uncharacterized protein</fullName>
    </submittedName>
</protein>
<reference evidence="2 3" key="1">
    <citation type="submission" date="2019-03" db="EMBL/GenBank/DDBJ databases">
        <title>First draft genome of Liparis tanakae, snailfish: a comprehensive survey of snailfish specific genes.</title>
        <authorList>
            <person name="Kim W."/>
            <person name="Song I."/>
            <person name="Jeong J.-H."/>
            <person name="Kim D."/>
            <person name="Kim S."/>
            <person name="Ryu S."/>
            <person name="Song J.Y."/>
            <person name="Lee S.K."/>
        </authorList>
    </citation>
    <scope>NUCLEOTIDE SEQUENCE [LARGE SCALE GENOMIC DNA]</scope>
    <source>
        <tissue evidence="2">Muscle</tissue>
    </source>
</reference>
<dbReference type="Proteomes" id="UP000314294">
    <property type="component" value="Unassembled WGS sequence"/>
</dbReference>
<organism evidence="2 3">
    <name type="scientific">Liparis tanakae</name>
    <name type="common">Tanaka's snailfish</name>
    <dbReference type="NCBI Taxonomy" id="230148"/>
    <lineage>
        <taxon>Eukaryota</taxon>
        <taxon>Metazoa</taxon>
        <taxon>Chordata</taxon>
        <taxon>Craniata</taxon>
        <taxon>Vertebrata</taxon>
        <taxon>Euteleostomi</taxon>
        <taxon>Actinopterygii</taxon>
        <taxon>Neopterygii</taxon>
        <taxon>Teleostei</taxon>
        <taxon>Neoteleostei</taxon>
        <taxon>Acanthomorphata</taxon>
        <taxon>Eupercaria</taxon>
        <taxon>Perciformes</taxon>
        <taxon>Cottioidei</taxon>
        <taxon>Cottales</taxon>
        <taxon>Liparidae</taxon>
        <taxon>Liparis</taxon>
    </lineage>
</organism>
<accession>A0A4Z2EHY9</accession>